<feature type="signal peptide" evidence="2">
    <location>
        <begin position="1"/>
        <end position="26"/>
    </location>
</feature>
<keyword evidence="2" id="KW-0732">Signal</keyword>
<evidence type="ECO:0000313" key="5">
    <source>
        <dbReference type="Proteomes" id="UP001236415"/>
    </source>
</evidence>
<name>A0ABY8X3D8_9BACL</name>
<evidence type="ECO:0000256" key="1">
    <source>
        <dbReference type="SAM" id="MobiDB-lite"/>
    </source>
</evidence>
<dbReference type="PROSITE" id="PS51272">
    <property type="entry name" value="SLH"/>
    <property type="match status" value="1"/>
</dbReference>
<keyword evidence="5" id="KW-1185">Reference proteome</keyword>
<proteinExistence type="predicted"/>
<dbReference type="EMBL" id="CP127162">
    <property type="protein sequence ID" value="WIV20047.1"/>
    <property type="molecule type" value="Genomic_DNA"/>
</dbReference>
<organism evidence="4 5">
    <name type="scientific">Paenibacillus polygoni</name>
    <dbReference type="NCBI Taxonomy" id="3050112"/>
    <lineage>
        <taxon>Bacteria</taxon>
        <taxon>Bacillati</taxon>
        <taxon>Bacillota</taxon>
        <taxon>Bacilli</taxon>
        <taxon>Bacillales</taxon>
        <taxon>Paenibacillaceae</taxon>
        <taxon>Paenibacillus</taxon>
    </lineage>
</organism>
<evidence type="ECO:0000256" key="2">
    <source>
        <dbReference type="SAM" id="SignalP"/>
    </source>
</evidence>
<sequence>MKRLTVKTSVAALSLSLVFGGMSAYAFDDVTLDTQVQMLQSLRDQGIVKGVSSNKFNPAGTLSEAQGIQMIVNAFDLSAGNETTEPGNPKWYHAAYDAAMAEGLSIPEMRDAEEALTREVFANLLFEGINTTGEYPVILLYNHIEDEQEIRPEYTSSIQNLLNMKVISLDDKEQFRPRDTLTRMEAAEMVYEAREFIDRYGKGGSSDETPGTVPGSGQQAMVPEVSSQTIDEKTVKVKISLELPNPGYGLEIKDVELSKNGKAIIKYEIIQPDPNKMYPQVITERSAETNIPSGYTPEVAPFS</sequence>
<evidence type="ECO:0000259" key="3">
    <source>
        <dbReference type="PROSITE" id="PS51272"/>
    </source>
</evidence>
<feature type="domain" description="SLH" evidence="3">
    <location>
        <begin position="22"/>
        <end position="85"/>
    </location>
</feature>
<reference evidence="4 5" key="1">
    <citation type="submission" date="2023-06" db="EMBL/GenBank/DDBJ databases">
        <title>Paenibacillus polygonum sp. nov., an endophytic bacterium, isolated from Polygonum lapathifolium L. in Nanji Wetland National Nature Reserve, South of Poyang Lake, Jiangxi Province, China.</title>
        <authorList>
            <person name="Yu Z."/>
        </authorList>
    </citation>
    <scope>NUCLEOTIDE SEQUENCE [LARGE SCALE GENOMIC DNA]</scope>
    <source>
        <strain evidence="4 5">C31</strain>
    </source>
</reference>
<feature type="chain" id="PRO_5046841524" evidence="2">
    <location>
        <begin position="27"/>
        <end position="303"/>
    </location>
</feature>
<dbReference type="InterPro" id="IPR001119">
    <property type="entry name" value="SLH_dom"/>
</dbReference>
<dbReference type="Pfam" id="PF00395">
    <property type="entry name" value="SLH"/>
    <property type="match status" value="1"/>
</dbReference>
<evidence type="ECO:0000313" key="4">
    <source>
        <dbReference type="EMBL" id="WIV20047.1"/>
    </source>
</evidence>
<feature type="region of interest" description="Disordered" evidence="1">
    <location>
        <begin position="202"/>
        <end position="227"/>
    </location>
</feature>
<dbReference type="InterPro" id="IPR025748">
    <property type="entry name" value="PrcB_C_dom"/>
</dbReference>
<dbReference type="Proteomes" id="UP001236415">
    <property type="component" value="Chromosome"/>
</dbReference>
<gene>
    <name evidence="4" type="ORF">QPK24_04845</name>
</gene>
<dbReference type="RefSeq" id="WP_285746620.1">
    <property type="nucleotide sequence ID" value="NZ_CP127162.1"/>
</dbReference>
<feature type="compositionally biased region" description="Polar residues" evidence="1">
    <location>
        <begin position="215"/>
        <end position="227"/>
    </location>
</feature>
<protein>
    <submittedName>
        <fullName evidence="4">S-layer homology domain-containing protein</fullName>
    </submittedName>
</protein>
<accession>A0ABY8X3D8</accession>
<dbReference type="Pfam" id="PF14343">
    <property type="entry name" value="PrcB_C"/>
    <property type="match status" value="1"/>
</dbReference>